<evidence type="ECO:0000313" key="6">
    <source>
        <dbReference type="Proteomes" id="UP000077202"/>
    </source>
</evidence>
<comment type="similarity">
    <text evidence="1 4">Belongs to the plant dirigent protein family.</text>
</comment>
<gene>
    <name evidence="5" type="ORF">AXG93_3804s1000</name>
</gene>
<dbReference type="InterPro" id="IPR044859">
    <property type="entry name" value="Allene_oxi_cyc_Dirigent"/>
</dbReference>
<dbReference type="EMBL" id="LVLJ01000969">
    <property type="protein sequence ID" value="OAE31786.1"/>
    <property type="molecule type" value="Genomic_DNA"/>
</dbReference>
<sequence>MLVGKYYMIRVLWHSAIVFKGRYAALRAPDMTIYIFRIQPPAANATVVVIYPLNTLPPYPVGIPVVSVGDQPIRLTASEQSQIIGRQRTMRIRGNTPEDQNSFQSNGVFDLKINGRNGTISFPGIVSNIAANNELAIIGGTGAYESASGRVKINLVTSVGSKSILK</sequence>
<comment type="caution">
    <text evidence="5">The sequence shown here is derived from an EMBL/GenBank/DDBJ whole genome shotgun (WGS) entry which is preliminary data.</text>
</comment>
<reference evidence="5" key="1">
    <citation type="submission" date="2016-03" db="EMBL/GenBank/DDBJ databases">
        <title>Mechanisms controlling the formation of the plant cell surface in tip-growing cells are functionally conserved among land plants.</title>
        <authorList>
            <person name="Honkanen S."/>
            <person name="Jones V.A."/>
            <person name="Morieri G."/>
            <person name="Champion C."/>
            <person name="Hetherington A.J."/>
            <person name="Kelly S."/>
            <person name="Saint-Marcoux D."/>
            <person name="Proust H."/>
            <person name="Prescott H."/>
            <person name="Dolan L."/>
        </authorList>
    </citation>
    <scope>NUCLEOTIDE SEQUENCE [LARGE SCALE GENOMIC DNA]</scope>
    <source>
        <tissue evidence="5">Whole gametophyte</tissue>
    </source>
</reference>
<keyword evidence="4" id="KW-0052">Apoplast</keyword>
<dbReference type="Gene3D" id="2.40.480.10">
    <property type="entry name" value="Allene oxide cyclase-like"/>
    <property type="match status" value="1"/>
</dbReference>
<evidence type="ECO:0000313" key="5">
    <source>
        <dbReference type="EMBL" id="OAE31786.1"/>
    </source>
</evidence>
<dbReference type="Pfam" id="PF03018">
    <property type="entry name" value="Dirigent"/>
    <property type="match status" value="1"/>
</dbReference>
<evidence type="ECO:0000256" key="2">
    <source>
        <dbReference type="ARBA" id="ARBA00011738"/>
    </source>
</evidence>
<evidence type="ECO:0000256" key="1">
    <source>
        <dbReference type="ARBA" id="ARBA00010746"/>
    </source>
</evidence>
<proteinExistence type="inferred from homology"/>
<comment type="subcellular location">
    <subcellularLocation>
        <location evidence="4">Secreted</location>
        <location evidence="4">Extracellular space</location>
        <location evidence="4">Apoplast</location>
    </subcellularLocation>
</comment>
<comment type="subunit">
    <text evidence="2 4">Homodimer.</text>
</comment>
<dbReference type="AlphaFoldDB" id="A0A176WI15"/>
<dbReference type="InterPro" id="IPR004265">
    <property type="entry name" value="Dirigent"/>
</dbReference>
<dbReference type="Proteomes" id="UP000077202">
    <property type="component" value="Unassembled WGS sequence"/>
</dbReference>
<protein>
    <recommendedName>
        <fullName evidence="4">Dirigent protein</fullName>
    </recommendedName>
</protein>
<dbReference type="GO" id="GO:0009699">
    <property type="term" value="P:phenylpropanoid biosynthetic process"/>
    <property type="evidence" value="ECO:0007669"/>
    <property type="project" value="UniProtKB-ARBA"/>
</dbReference>
<dbReference type="GO" id="GO:0048046">
    <property type="term" value="C:apoplast"/>
    <property type="evidence" value="ECO:0007669"/>
    <property type="project" value="UniProtKB-SubCell"/>
</dbReference>
<accession>A0A176WI15</accession>
<organism evidence="5 6">
    <name type="scientific">Marchantia polymorpha subsp. ruderalis</name>
    <dbReference type="NCBI Taxonomy" id="1480154"/>
    <lineage>
        <taxon>Eukaryota</taxon>
        <taxon>Viridiplantae</taxon>
        <taxon>Streptophyta</taxon>
        <taxon>Embryophyta</taxon>
        <taxon>Marchantiophyta</taxon>
        <taxon>Marchantiopsida</taxon>
        <taxon>Marchantiidae</taxon>
        <taxon>Marchantiales</taxon>
        <taxon>Marchantiaceae</taxon>
        <taxon>Marchantia</taxon>
    </lineage>
</organism>
<comment type="function">
    <text evidence="4">Dirigent proteins impart stereoselectivity on the phenoxy radical-coupling reaction, yielding optically active lignans from two molecules of coniferyl alcohol in the biosynthesis of lignans, flavonolignans, and alkaloids and thus plays a central role in plant secondary metabolism.</text>
</comment>
<keyword evidence="6" id="KW-1185">Reference proteome</keyword>
<evidence type="ECO:0000256" key="4">
    <source>
        <dbReference type="RuleBase" id="RU363099"/>
    </source>
</evidence>
<name>A0A176WI15_MARPO</name>
<keyword evidence="3 4" id="KW-0964">Secreted</keyword>
<evidence type="ECO:0000256" key="3">
    <source>
        <dbReference type="ARBA" id="ARBA00022525"/>
    </source>
</evidence>